<evidence type="ECO:0000313" key="2">
    <source>
        <dbReference type="EMBL" id="KAF2457711.1"/>
    </source>
</evidence>
<dbReference type="Proteomes" id="UP000799766">
    <property type="component" value="Unassembled WGS sequence"/>
</dbReference>
<name>A0A6A6P0Z8_9PEZI</name>
<accession>A0A6A6P0Z8</accession>
<dbReference type="AlphaFoldDB" id="A0A6A6P0Z8"/>
<reference evidence="2" key="1">
    <citation type="journal article" date="2020" name="Stud. Mycol.">
        <title>101 Dothideomycetes genomes: a test case for predicting lifestyles and emergence of pathogens.</title>
        <authorList>
            <person name="Haridas S."/>
            <person name="Albert R."/>
            <person name="Binder M."/>
            <person name="Bloem J."/>
            <person name="Labutti K."/>
            <person name="Salamov A."/>
            <person name="Andreopoulos B."/>
            <person name="Baker S."/>
            <person name="Barry K."/>
            <person name="Bills G."/>
            <person name="Bluhm B."/>
            <person name="Cannon C."/>
            <person name="Castanera R."/>
            <person name="Culley D."/>
            <person name="Daum C."/>
            <person name="Ezra D."/>
            <person name="Gonzalez J."/>
            <person name="Henrissat B."/>
            <person name="Kuo A."/>
            <person name="Liang C."/>
            <person name="Lipzen A."/>
            <person name="Lutzoni F."/>
            <person name="Magnuson J."/>
            <person name="Mondo S."/>
            <person name="Nolan M."/>
            <person name="Ohm R."/>
            <person name="Pangilinan J."/>
            <person name="Park H.-J."/>
            <person name="Ramirez L."/>
            <person name="Alfaro M."/>
            <person name="Sun H."/>
            <person name="Tritt A."/>
            <person name="Yoshinaga Y."/>
            <person name="Zwiers L.-H."/>
            <person name="Turgeon B."/>
            <person name="Goodwin S."/>
            <person name="Spatafora J."/>
            <person name="Crous P."/>
            <person name="Grigoriev I."/>
        </authorList>
    </citation>
    <scope>NUCLEOTIDE SEQUENCE</scope>
    <source>
        <strain evidence="2">ATCC 16933</strain>
    </source>
</reference>
<sequence>MRPTRRRGLVCANEKKGEAAPVAFQHAKAGARFASTSWPTTPPGAGLTAPASTPACHKGRVYLNAVGLSEAASGARGFTSQLRLAPRRTDPWPRLKRQSTRNPAISFPYFFFPSPSLYVSRDFQNLAGLLLQTPSPSPPLFSCDVRRPEVRDRGSQLPSRRKRHAFRHRLFKLRPLSFLAARAPPSAAMLARKRGREDDDEGYDQYASCYGDAGVHGVRHEKVGARVSSQLAGTSQPWRSSAGSMKPESAAGATMLSRPPYTRAHASERSEETRKVLKLLNLSCRNVATPTRPPTQQCCILSTSTLIPTAVPSAERRNLRPCASSISSLSIASSSR</sequence>
<evidence type="ECO:0000256" key="1">
    <source>
        <dbReference type="SAM" id="MobiDB-lite"/>
    </source>
</evidence>
<organism evidence="2 3">
    <name type="scientific">Lineolata rhizophorae</name>
    <dbReference type="NCBI Taxonomy" id="578093"/>
    <lineage>
        <taxon>Eukaryota</taxon>
        <taxon>Fungi</taxon>
        <taxon>Dikarya</taxon>
        <taxon>Ascomycota</taxon>
        <taxon>Pezizomycotina</taxon>
        <taxon>Dothideomycetes</taxon>
        <taxon>Dothideomycetes incertae sedis</taxon>
        <taxon>Lineolatales</taxon>
        <taxon>Lineolataceae</taxon>
        <taxon>Lineolata</taxon>
    </lineage>
</organism>
<feature type="compositionally biased region" description="Polar residues" evidence="1">
    <location>
        <begin position="229"/>
        <end position="243"/>
    </location>
</feature>
<proteinExistence type="predicted"/>
<feature type="region of interest" description="Disordered" evidence="1">
    <location>
        <begin position="229"/>
        <end position="272"/>
    </location>
</feature>
<dbReference type="EMBL" id="MU001679">
    <property type="protein sequence ID" value="KAF2457711.1"/>
    <property type="molecule type" value="Genomic_DNA"/>
</dbReference>
<keyword evidence="3" id="KW-1185">Reference proteome</keyword>
<gene>
    <name evidence="2" type="ORF">BDY21DRAFT_15287</name>
</gene>
<protein>
    <submittedName>
        <fullName evidence="2">Uncharacterized protein</fullName>
    </submittedName>
</protein>
<evidence type="ECO:0000313" key="3">
    <source>
        <dbReference type="Proteomes" id="UP000799766"/>
    </source>
</evidence>